<evidence type="ECO:0000313" key="1">
    <source>
        <dbReference type="EMBL" id="RDE05965.1"/>
    </source>
</evidence>
<dbReference type="Proteomes" id="UP000253918">
    <property type="component" value="Unassembled WGS sequence"/>
</dbReference>
<sequence length="98" mass="11164">MEELQVYFRLQRELCVWLLRQTSNSADPSCSLRELATLLGPSIVELRNGVSQFGPLAPKLRDVQIEEELHHSARDILNTEEGREWSLDCGPTSLLLDE</sequence>
<organism evidence="1 2">
    <name type="scientific">Sphingomonas aracearum</name>
    <dbReference type="NCBI Taxonomy" id="2283317"/>
    <lineage>
        <taxon>Bacteria</taxon>
        <taxon>Pseudomonadati</taxon>
        <taxon>Pseudomonadota</taxon>
        <taxon>Alphaproteobacteria</taxon>
        <taxon>Sphingomonadales</taxon>
        <taxon>Sphingomonadaceae</taxon>
        <taxon>Sphingomonas</taxon>
    </lineage>
</organism>
<dbReference type="AlphaFoldDB" id="A0A369VWF5"/>
<comment type="caution">
    <text evidence="1">The sequence shown here is derived from an EMBL/GenBank/DDBJ whole genome shotgun (WGS) entry which is preliminary data.</text>
</comment>
<gene>
    <name evidence="1" type="ORF">DVW87_12350</name>
</gene>
<name>A0A369VWF5_9SPHN</name>
<reference evidence="1 2" key="1">
    <citation type="submission" date="2018-07" db="EMBL/GenBank/DDBJ databases">
        <title>a novel species of Sphingomonas isolated from the rhizosphere soil of Araceae plant.</title>
        <authorList>
            <person name="Zhiyong W."/>
            <person name="Qinglan Z."/>
            <person name="Zhiwei F."/>
            <person name="Ding X."/>
            <person name="Gejiao W."/>
            <person name="Shixue Z."/>
        </authorList>
    </citation>
    <scope>NUCLEOTIDE SEQUENCE [LARGE SCALE GENOMIC DNA]</scope>
    <source>
        <strain evidence="1 2">WZY 27</strain>
    </source>
</reference>
<keyword evidence="2" id="KW-1185">Reference proteome</keyword>
<accession>A0A369VWF5</accession>
<dbReference type="EMBL" id="QQNB01000002">
    <property type="protein sequence ID" value="RDE05965.1"/>
    <property type="molecule type" value="Genomic_DNA"/>
</dbReference>
<evidence type="ECO:0000313" key="2">
    <source>
        <dbReference type="Proteomes" id="UP000253918"/>
    </source>
</evidence>
<proteinExistence type="predicted"/>
<protein>
    <submittedName>
        <fullName evidence="1">Uncharacterized protein</fullName>
    </submittedName>
</protein>